<protein>
    <submittedName>
        <fullName evidence="3">Helix-turn-helix domain-containing protein</fullName>
    </submittedName>
</protein>
<keyword evidence="1" id="KW-0238">DNA-binding</keyword>
<dbReference type="InterPro" id="IPR050807">
    <property type="entry name" value="TransReg_Diox_bact_type"/>
</dbReference>
<evidence type="ECO:0000313" key="4">
    <source>
        <dbReference type="Proteomes" id="UP001589691"/>
    </source>
</evidence>
<name>A0ABV5WV00_9LACO</name>
<dbReference type="InterPro" id="IPR010982">
    <property type="entry name" value="Lambda_DNA-bd_dom_sf"/>
</dbReference>
<comment type="caution">
    <text evidence="3">The sequence shown here is derived from an EMBL/GenBank/DDBJ whole genome shotgun (WGS) entry which is preliminary data.</text>
</comment>
<dbReference type="RefSeq" id="WP_137641667.1">
    <property type="nucleotide sequence ID" value="NZ_BJEA01000001.1"/>
</dbReference>
<dbReference type="SUPFAM" id="SSF47413">
    <property type="entry name" value="lambda repressor-like DNA-binding domains"/>
    <property type="match status" value="1"/>
</dbReference>
<feature type="domain" description="HTH cro/C1-type" evidence="2">
    <location>
        <begin position="13"/>
        <end position="68"/>
    </location>
</feature>
<evidence type="ECO:0000313" key="3">
    <source>
        <dbReference type="EMBL" id="MFB9769964.1"/>
    </source>
</evidence>
<gene>
    <name evidence="3" type="ORF">ACFFLI_08845</name>
</gene>
<reference evidence="3 4" key="1">
    <citation type="submission" date="2024-09" db="EMBL/GenBank/DDBJ databases">
        <authorList>
            <person name="Sun Q."/>
            <person name="Mori K."/>
        </authorList>
    </citation>
    <scope>NUCLEOTIDE SEQUENCE [LARGE SCALE GENOMIC DNA]</scope>
    <source>
        <strain evidence="3 4">TBRC 4576</strain>
    </source>
</reference>
<evidence type="ECO:0000256" key="1">
    <source>
        <dbReference type="ARBA" id="ARBA00023125"/>
    </source>
</evidence>
<dbReference type="Pfam" id="PF01381">
    <property type="entry name" value="HTH_3"/>
    <property type="match status" value="1"/>
</dbReference>
<dbReference type="Proteomes" id="UP001589691">
    <property type="component" value="Unassembled WGS sequence"/>
</dbReference>
<sequence length="109" mass="12269">MATTVGEKLACRIRQLRLAQHLTQEQLAERAGLDASVLSRIERGHRTNIRLDTLDKLVHALGVDYATLFSFSTSNSKLHRIESKLAMLNNDEALTTIERLIDLLLQSND</sequence>
<dbReference type="PROSITE" id="PS50943">
    <property type="entry name" value="HTH_CROC1"/>
    <property type="match status" value="1"/>
</dbReference>
<evidence type="ECO:0000259" key="2">
    <source>
        <dbReference type="PROSITE" id="PS50943"/>
    </source>
</evidence>
<dbReference type="InterPro" id="IPR001387">
    <property type="entry name" value="Cro/C1-type_HTH"/>
</dbReference>
<organism evidence="3 4">
    <name type="scientific">Lactiplantibacillus modestisalitolerans</name>
    <dbReference type="NCBI Taxonomy" id="1457219"/>
    <lineage>
        <taxon>Bacteria</taxon>
        <taxon>Bacillati</taxon>
        <taxon>Bacillota</taxon>
        <taxon>Bacilli</taxon>
        <taxon>Lactobacillales</taxon>
        <taxon>Lactobacillaceae</taxon>
        <taxon>Lactiplantibacillus</taxon>
    </lineage>
</organism>
<dbReference type="Gene3D" id="1.10.260.40">
    <property type="entry name" value="lambda repressor-like DNA-binding domains"/>
    <property type="match status" value="1"/>
</dbReference>
<proteinExistence type="predicted"/>
<dbReference type="CDD" id="cd00093">
    <property type="entry name" value="HTH_XRE"/>
    <property type="match status" value="1"/>
</dbReference>
<keyword evidence="4" id="KW-1185">Reference proteome</keyword>
<dbReference type="SMART" id="SM00530">
    <property type="entry name" value="HTH_XRE"/>
    <property type="match status" value="1"/>
</dbReference>
<dbReference type="EMBL" id="JBHLZY010000020">
    <property type="protein sequence ID" value="MFB9769964.1"/>
    <property type="molecule type" value="Genomic_DNA"/>
</dbReference>
<dbReference type="PANTHER" id="PTHR46797:SF1">
    <property type="entry name" value="METHYLPHOSPHONATE SYNTHASE"/>
    <property type="match status" value="1"/>
</dbReference>
<dbReference type="PANTHER" id="PTHR46797">
    <property type="entry name" value="HTH-TYPE TRANSCRIPTIONAL REGULATOR"/>
    <property type="match status" value="1"/>
</dbReference>
<accession>A0ABV5WV00</accession>